<dbReference type="InterPro" id="IPR046848">
    <property type="entry name" value="E_motif"/>
</dbReference>
<gene>
    <name evidence="5" type="ORF">B296_00036197</name>
</gene>
<dbReference type="InterPro" id="IPR011990">
    <property type="entry name" value="TPR-like_helical_dom_sf"/>
</dbReference>
<dbReference type="EMBL" id="AMZH03014549">
    <property type="protein sequence ID" value="RRT47451.1"/>
    <property type="molecule type" value="Genomic_DNA"/>
</dbReference>
<protein>
    <recommendedName>
        <fullName evidence="4">DYW domain-containing protein</fullName>
    </recommendedName>
</protein>
<feature type="domain" description="DYW" evidence="4">
    <location>
        <begin position="759"/>
        <end position="851"/>
    </location>
</feature>
<dbReference type="FunFam" id="1.25.40.10:FF:000490">
    <property type="entry name" value="Pentatricopeptide repeat-containing protein chloroplastic"/>
    <property type="match status" value="1"/>
</dbReference>
<dbReference type="PANTHER" id="PTHR47926">
    <property type="entry name" value="PENTATRICOPEPTIDE REPEAT-CONTAINING PROTEIN"/>
    <property type="match status" value="1"/>
</dbReference>
<feature type="signal peptide" evidence="3">
    <location>
        <begin position="1"/>
        <end position="16"/>
    </location>
</feature>
<dbReference type="PROSITE" id="PS51375">
    <property type="entry name" value="PPR"/>
    <property type="match status" value="7"/>
</dbReference>
<evidence type="ECO:0000313" key="5">
    <source>
        <dbReference type="EMBL" id="RRT47451.1"/>
    </source>
</evidence>
<feature type="repeat" description="PPR" evidence="2">
    <location>
        <begin position="544"/>
        <end position="578"/>
    </location>
</feature>
<feature type="repeat" description="PPR" evidence="2">
    <location>
        <begin position="140"/>
        <end position="175"/>
    </location>
</feature>
<evidence type="ECO:0000256" key="1">
    <source>
        <dbReference type="ARBA" id="ARBA00022737"/>
    </source>
</evidence>
<reference evidence="5 6" key="1">
    <citation type="journal article" date="2014" name="Agronomy (Basel)">
        <title>A Draft Genome Sequence for Ensete ventricosum, the Drought-Tolerant Tree Against Hunger.</title>
        <authorList>
            <person name="Harrison J."/>
            <person name="Moore K.A."/>
            <person name="Paszkiewicz K."/>
            <person name="Jones T."/>
            <person name="Grant M."/>
            <person name="Ambacheew D."/>
            <person name="Muzemil S."/>
            <person name="Studholme D.J."/>
        </authorList>
    </citation>
    <scope>NUCLEOTIDE SEQUENCE [LARGE SCALE GENOMIC DNA]</scope>
</reference>
<keyword evidence="3" id="KW-0732">Signal</keyword>
<dbReference type="GO" id="GO:0008270">
    <property type="term" value="F:zinc ion binding"/>
    <property type="evidence" value="ECO:0007669"/>
    <property type="project" value="InterPro"/>
</dbReference>
<comment type="caution">
    <text evidence="5">The sequence shown here is derived from an EMBL/GenBank/DDBJ whole genome shotgun (WGS) entry which is preliminary data.</text>
</comment>
<dbReference type="FunFam" id="1.25.40.10:FF:000031">
    <property type="entry name" value="Pentatricopeptide repeat-containing protein mitochondrial"/>
    <property type="match status" value="1"/>
</dbReference>
<dbReference type="Proteomes" id="UP000287651">
    <property type="component" value="Unassembled WGS sequence"/>
</dbReference>
<dbReference type="Pfam" id="PF20431">
    <property type="entry name" value="E_motif"/>
    <property type="match status" value="1"/>
</dbReference>
<dbReference type="InterPro" id="IPR032867">
    <property type="entry name" value="DYW_dom"/>
</dbReference>
<dbReference type="NCBIfam" id="TIGR00756">
    <property type="entry name" value="PPR"/>
    <property type="match status" value="6"/>
</dbReference>
<dbReference type="PANTHER" id="PTHR47926:SF486">
    <property type="entry name" value="(WILD MALAYSIAN BANANA) HYPOTHETICAL PROTEIN"/>
    <property type="match status" value="1"/>
</dbReference>
<dbReference type="Gene3D" id="1.25.40.10">
    <property type="entry name" value="Tetratricopeptide repeat domain"/>
    <property type="match status" value="5"/>
</dbReference>
<evidence type="ECO:0000256" key="3">
    <source>
        <dbReference type="SAM" id="SignalP"/>
    </source>
</evidence>
<evidence type="ECO:0000259" key="4">
    <source>
        <dbReference type="Pfam" id="PF14432"/>
    </source>
</evidence>
<dbReference type="FunFam" id="1.25.40.10:FF:000073">
    <property type="entry name" value="Pentatricopeptide repeat-containing protein chloroplastic"/>
    <property type="match status" value="1"/>
</dbReference>
<feature type="repeat" description="PPR" evidence="2">
    <location>
        <begin position="442"/>
        <end position="476"/>
    </location>
</feature>
<dbReference type="FunFam" id="1.25.40.10:FF:000344">
    <property type="entry name" value="Pentatricopeptide repeat-containing protein"/>
    <property type="match status" value="1"/>
</dbReference>
<dbReference type="InterPro" id="IPR002885">
    <property type="entry name" value="PPR_rpt"/>
</dbReference>
<feature type="repeat" description="PPR" evidence="2">
    <location>
        <begin position="309"/>
        <end position="339"/>
    </location>
</feature>
<dbReference type="Pfam" id="PF14432">
    <property type="entry name" value="DYW_deaminase"/>
    <property type="match status" value="1"/>
</dbReference>
<dbReference type="Pfam" id="PF01535">
    <property type="entry name" value="PPR"/>
    <property type="match status" value="6"/>
</dbReference>
<dbReference type="GO" id="GO:0003723">
    <property type="term" value="F:RNA binding"/>
    <property type="evidence" value="ECO:0007669"/>
    <property type="project" value="InterPro"/>
</dbReference>
<feature type="repeat" description="PPR" evidence="2">
    <location>
        <begin position="513"/>
        <end position="543"/>
    </location>
</feature>
<proteinExistence type="predicted"/>
<organism evidence="5 6">
    <name type="scientific">Ensete ventricosum</name>
    <name type="common">Abyssinian banana</name>
    <name type="synonym">Musa ensete</name>
    <dbReference type="NCBI Taxonomy" id="4639"/>
    <lineage>
        <taxon>Eukaryota</taxon>
        <taxon>Viridiplantae</taxon>
        <taxon>Streptophyta</taxon>
        <taxon>Embryophyta</taxon>
        <taxon>Tracheophyta</taxon>
        <taxon>Spermatophyta</taxon>
        <taxon>Magnoliopsida</taxon>
        <taxon>Liliopsida</taxon>
        <taxon>Zingiberales</taxon>
        <taxon>Musaceae</taxon>
        <taxon>Ensete</taxon>
    </lineage>
</organism>
<dbReference type="Pfam" id="PF13041">
    <property type="entry name" value="PPR_2"/>
    <property type="match status" value="3"/>
</dbReference>
<evidence type="ECO:0000313" key="6">
    <source>
        <dbReference type="Proteomes" id="UP000287651"/>
    </source>
</evidence>
<name>A0A426Y716_ENSVE</name>
<keyword evidence="1" id="KW-0677">Repeat</keyword>
<accession>A0A426Y716</accession>
<dbReference type="InterPro" id="IPR046960">
    <property type="entry name" value="PPR_At4g14850-like_plant"/>
</dbReference>
<sequence length="851" mass="94063">MGGVVVILIVAAAAACERVYDQSRYGFEVIGMRSELLIPCFHKGVDQLTVRIAMHNGFFKLPSPFPPPRLLYHAAHMVVDFGLRLLSCATLRLARPLHALLLVSGRFDNVFLSTKLLNLYSRLGDLPSAALTFRHAPTKSVITWNSMIACYVHHGLLPDALTCFHRFLLTSSARPDPFTFPVTIKACWDLDRGKMIHSLAFRFGFVWNVFVSASLVHMYSRLGSIDDARKAFEEMPYKDQGSWNAMLSGLCQNGKAAEAAEVFKEMMILGLPMDKVTVSSVLPVCAPLDNLLLGVAIHVYCIKHGLDSDLFVSNAFIDMYAKSGRLEEAQKVFDGMADMDLVTWNSIISGYEQAGEVSSALKLFDGMKESGVRPDRLTIVSLASAVAQCGDDRTGRTVHGYILRRGWDSRDIFVGNAIVDMYGKLSKAEAAREVFDRMPVKDVITWNTLITSYSQNGLANEAIEIYESMQSRGGIAPIQGTLASVLPACAHVGALQQGMKIHGRAVRTGLQSDVFVATCLIDMYAKCGRPEEATHLFEQVPRRHTGPWNAIIAGLGVHGHGQRAVSLFSEMQEEGVKPDQVTFVSLLSACSHAGLVDHGRRCFEQMQTVHGLSPCVKHYACMVDLLGRAGRLDAAYELIATMPVKPDSGVWGALLGACRIHGNVELGKLASSHLFEIDAENVGYYVLLSNMYAKAGEWDGVDEVRSLARHRRLQKTPGWSSVEVNKKVTVFFTGGQSHPRYEEIQGELRALLAKMKSIGYVPDYSFVLQDVEEDEKEHILSSHSERLAIAFGIMSTSPGTPIRIYKNLRVCGDCHNATKFISKITAREIVVRDSNRFHHFRDGECSCGDYW</sequence>
<feature type="repeat" description="PPR" evidence="2">
    <location>
        <begin position="340"/>
        <end position="374"/>
    </location>
</feature>
<evidence type="ECO:0000256" key="2">
    <source>
        <dbReference type="PROSITE-ProRule" id="PRU00708"/>
    </source>
</evidence>
<dbReference type="GO" id="GO:0009451">
    <property type="term" value="P:RNA modification"/>
    <property type="evidence" value="ECO:0007669"/>
    <property type="project" value="InterPro"/>
</dbReference>
<feature type="repeat" description="PPR" evidence="2">
    <location>
        <begin position="239"/>
        <end position="273"/>
    </location>
</feature>
<feature type="chain" id="PRO_5019517789" description="DYW domain-containing protein" evidence="3">
    <location>
        <begin position="17"/>
        <end position="851"/>
    </location>
</feature>
<dbReference type="AlphaFoldDB" id="A0A426Y716"/>